<dbReference type="PANTHER" id="PTHR47679:SF2">
    <property type="entry name" value="C-TERMINAL OF ROC (COR) DOMAIN-CONTAINING PROTEIN"/>
    <property type="match status" value="1"/>
</dbReference>
<evidence type="ECO:0000256" key="2">
    <source>
        <dbReference type="SAM" id="MobiDB-lite"/>
    </source>
</evidence>
<feature type="domain" description="COR" evidence="5">
    <location>
        <begin position="592"/>
        <end position="733"/>
    </location>
</feature>
<dbReference type="Gene3D" id="3.40.50.300">
    <property type="entry name" value="P-loop containing nucleotide triphosphate hydrolases"/>
    <property type="match status" value="1"/>
</dbReference>
<dbReference type="OrthoDB" id="5962960at2759"/>
<dbReference type="Gene3D" id="3.30.70.1390">
    <property type="entry name" value="ROC domain from the Parkinson's disease-associated leucine-rich repeat kinase 2"/>
    <property type="match status" value="1"/>
</dbReference>
<dbReference type="KEGG" id="cvn:111112627"/>
<keyword evidence="3" id="KW-1133">Transmembrane helix</keyword>
<sequence length="1137" mass="129783">MAAISAFWTLTMIPFFMDVFNVANGANAFNLIVYKATSCPDNKADVLKRSKAINCTEKNPYVCLPNKDLTTLLEMCHYESNRGVSPGLCPYLDTSNNYRIGLYECDHFPEGCPNTWDEPYAYPNCWRIENGCFLSDTSCMRSLTVTSDTTQSTLDNKTSNGTTADTNDREIYPLHVLLPLIGILGIAVIITIVAWKIKRRRKKITQPEEVGEESRLLGMEVNEDIERLGIDYLLHSLPLDQRTFPMIAEKLNIPHEILNWSLENREKFVRSMKAGNIPVYNGRAMVIGCARAGKTTLVKKIKGDKNLETESTSGIEIHSHAFKLNSDESTIIVCTDEEKEKGCLCLAPGMLDILDDNTQETSFCANEDTSSLPSFTGIINSSNNGEVICGTDPEINDQPIHQQDNKEVDASPENKDFFLKLNEEIDLKDCVASVNMDNLKMLSLLDFAGHSAYYACHHIFFSPRAFFILVVDMSKELSDIATEACRKKGLIYSEWTYAEYIKYWLGSIHTYSSREAPVIVALSHAEDNGADPEKAVEYFHNICRDLPKKLLVHLDESRLFSFEKESNKNENDFKKCLVSTMKLQPYWGERVPISWTKLESVLKTLKEGSKVFPFSNLFRIVSKTKDLGINSEMDLLIALTFFNETGVILFQAEIKDIIILDVQWFVDAFKCIILDEMHAREKGNLDDFDELNERGLLSNNLLKKLWQNSNFYQYKESIVNHMKRLDMLAEISKELWYVPCMNKQKYPWKILNRCNVSSRFCFLFEFLPFIIYHRLVVACINDMGMKPWRRSERMCIYHTVTILTCKDDTHRVLIAICDNKERTHRDAPYSIEIQINVTKPRKIDTRLTSKLKEDISQSLTVLTQGISSSEFYSHVGYRCRLETFGKNEESHIIKEEEMSAAEYDCPKCSQPHIVDVGSIRRFWEKTIQDEPHTSSTENSAEPNTSSAKEEAHTSSTAESRALSSNFYTTEEKDNLTRVSRLILRPCTDQLRDLLRFYIPPASFPAVIERVRSRLPRLTESQQASILPNSGSYSGNYDDLDIVLLYILLRNVCGIQAHNRGWGNQPDSGDRSVSANIDRIWLARNRCGPTPGEISNADYKKIWSEIRAAVVDLDTFLGIGIRYQRVVDFLRSDTMDPV</sequence>
<accession>A0A8B8BRJ2</accession>
<dbReference type="InterPro" id="IPR027417">
    <property type="entry name" value="P-loop_NTPase"/>
</dbReference>
<organism evidence="7 8">
    <name type="scientific">Crassostrea virginica</name>
    <name type="common">Eastern oyster</name>
    <dbReference type="NCBI Taxonomy" id="6565"/>
    <lineage>
        <taxon>Eukaryota</taxon>
        <taxon>Metazoa</taxon>
        <taxon>Spiralia</taxon>
        <taxon>Lophotrochozoa</taxon>
        <taxon>Mollusca</taxon>
        <taxon>Bivalvia</taxon>
        <taxon>Autobranchia</taxon>
        <taxon>Pteriomorphia</taxon>
        <taxon>Ostreida</taxon>
        <taxon>Ostreoidea</taxon>
        <taxon>Ostreidae</taxon>
        <taxon>Crassostrea</taxon>
    </lineage>
</organism>
<keyword evidence="4" id="KW-0732">Signal</keyword>
<feature type="signal peptide" evidence="4">
    <location>
        <begin position="1"/>
        <end position="28"/>
    </location>
</feature>
<dbReference type="PANTHER" id="PTHR47679">
    <property type="entry name" value="PROTEIN TORNADO 1"/>
    <property type="match status" value="1"/>
</dbReference>
<protein>
    <submittedName>
        <fullName evidence="8">Uncharacterized protein LOC111112627 isoform X1</fullName>
    </submittedName>
</protein>
<dbReference type="Pfam" id="PF18738">
    <property type="entry name" value="HEPN_DZIP3"/>
    <property type="match status" value="1"/>
</dbReference>
<keyword evidence="3" id="KW-0472">Membrane</keyword>
<feature type="domain" description="DZIP3-like HEPN" evidence="6">
    <location>
        <begin position="1017"/>
        <end position="1136"/>
    </location>
</feature>
<dbReference type="InterPro" id="IPR041249">
    <property type="entry name" value="HEPN_DZIP3"/>
</dbReference>
<keyword evidence="7" id="KW-1185">Reference proteome</keyword>
<dbReference type="Pfam" id="PF16095">
    <property type="entry name" value="COR-A"/>
    <property type="match status" value="1"/>
</dbReference>
<keyword evidence="3" id="KW-0812">Transmembrane</keyword>
<evidence type="ECO:0000259" key="5">
    <source>
        <dbReference type="Pfam" id="PF16095"/>
    </source>
</evidence>
<dbReference type="GeneID" id="111112627"/>
<feature type="transmembrane region" description="Helical" evidence="3">
    <location>
        <begin position="176"/>
        <end position="195"/>
    </location>
</feature>
<gene>
    <name evidence="8" type="primary">LOC111112627</name>
</gene>
<evidence type="ECO:0000256" key="4">
    <source>
        <dbReference type="SAM" id="SignalP"/>
    </source>
</evidence>
<dbReference type="AlphaFoldDB" id="A0A8B8BRJ2"/>
<proteinExistence type="predicted"/>
<keyword evidence="1" id="KW-0677">Repeat</keyword>
<feature type="compositionally biased region" description="Polar residues" evidence="2">
    <location>
        <begin position="933"/>
        <end position="946"/>
    </location>
</feature>
<evidence type="ECO:0000259" key="6">
    <source>
        <dbReference type="Pfam" id="PF18738"/>
    </source>
</evidence>
<feature type="region of interest" description="Disordered" evidence="2">
    <location>
        <begin position="927"/>
        <end position="965"/>
    </location>
</feature>
<evidence type="ECO:0000256" key="1">
    <source>
        <dbReference type="ARBA" id="ARBA00022737"/>
    </source>
</evidence>
<dbReference type="Proteomes" id="UP000694844">
    <property type="component" value="Chromosome 9"/>
</dbReference>
<feature type="compositionally biased region" description="Polar residues" evidence="2">
    <location>
        <begin position="953"/>
        <end position="965"/>
    </location>
</feature>
<dbReference type="Gene3D" id="1.10.10.10">
    <property type="entry name" value="Winged helix-like DNA-binding domain superfamily/Winged helix DNA-binding domain"/>
    <property type="match status" value="1"/>
</dbReference>
<dbReference type="InterPro" id="IPR036388">
    <property type="entry name" value="WH-like_DNA-bd_sf"/>
</dbReference>
<evidence type="ECO:0000256" key="3">
    <source>
        <dbReference type="SAM" id="Phobius"/>
    </source>
</evidence>
<feature type="chain" id="PRO_5034273655" evidence="4">
    <location>
        <begin position="29"/>
        <end position="1137"/>
    </location>
</feature>
<evidence type="ECO:0000313" key="8">
    <source>
        <dbReference type="RefSeq" id="XP_022305963.1"/>
    </source>
</evidence>
<reference evidence="8" key="1">
    <citation type="submission" date="2025-08" db="UniProtKB">
        <authorList>
            <consortium name="RefSeq"/>
        </authorList>
    </citation>
    <scope>IDENTIFICATION</scope>
    <source>
        <tissue evidence="8">Whole sample</tissue>
    </source>
</reference>
<dbReference type="InterPro" id="IPR032171">
    <property type="entry name" value="COR-A"/>
</dbReference>
<dbReference type="SUPFAM" id="SSF52540">
    <property type="entry name" value="P-loop containing nucleoside triphosphate hydrolases"/>
    <property type="match status" value="1"/>
</dbReference>
<evidence type="ECO:0000313" key="7">
    <source>
        <dbReference type="Proteomes" id="UP000694844"/>
    </source>
</evidence>
<name>A0A8B8BRJ2_CRAVI</name>
<dbReference type="RefSeq" id="XP_022305963.1">
    <property type="nucleotide sequence ID" value="XM_022450255.1"/>
</dbReference>